<gene>
    <name evidence="14" type="ORF">LUZ62_084748</name>
</gene>
<feature type="signal peptide" evidence="12">
    <location>
        <begin position="1"/>
        <end position="24"/>
    </location>
</feature>
<comment type="caution">
    <text evidence="14">The sequence shown here is derived from an EMBL/GenBank/DDBJ whole genome shotgun (WGS) entry which is preliminary data.</text>
</comment>
<name>A0AAV8C4A4_9POAL</name>
<keyword evidence="12" id="KW-0732">Signal</keyword>
<dbReference type="Pfam" id="PF00060">
    <property type="entry name" value="Lig_chan"/>
    <property type="match status" value="1"/>
</dbReference>
<dbReference type="Gene3D" id="3.40.50.2300">
    <property type="match status" value="2"/>
</dbReference>
<evidence type="ECO:0000256" key="9">
    <source>
        <dbReference type="ARBA" id="ARBA00023286"/>
    </source>
</evidence>
<feature type="transmembrane region" description="Helical" evidence="11">
    <location>
        <begin position="785"/>
        <end position="806"/>
    </location>
</feature>
<evidence type="ECO:0000256" key="7">
    <source>
        <dbReference type="ARBA" id="ARBA00023170"/>
    </source>
</evidence>
<evidence type="ECO:0000256" key="5">
    <source>
        <dbReference type="ARBA" id="ARBA00023065"/>
    </source>
</evidence>
<evidence type="ECO:0000313" key="14">
    <source>
        <dbReference type="EMBL" id="KAJ4750343.1"/>
    </source>
</evidence>
<dbReference type="EMBL" id="JAMFTS010000005">
    <property type="protein sequence ID" value="KAJ4750343.1"/>
    <property type="molecule type" value="Genomic_DNA"/>
</dbReference>
<keyword evidence="2" id="KW-0813">Transport</keyword>
<keyword evidence="10" id="KW-0407">Ion channel</keyword>
<keyword evidence="6 11" id="KW-0472">Membrane</keyword>
<dbReference type="InterPro" id="IPR028082">
    <property type="entry name" value="Peripla_BP_I"/>
</dbReference>
<evidence type="ECO:0000313" key="15">
    <source>
        <dbReference type="Proteomes" id="UP001140206"/>
    </source>
</evidence>
<dbReference type="SMART" id="SM00079">
    <property type="entry name" value="PBPe"/>
    <property type="match status" value="1"/>
</dbReference>
<protein>
    <submittedName>
        <fullName evidence="14">Glutamate receptor</fullName>
    </submittedName>
</protein>
<keyword evidence="7 14" id="KW-0675">Receptor</keyword>
<evidence type="ECO:0000256" key="10">
    <source>
        <dbReference type="ARBA" id="ARBA00023303"/>
    </source>
</evidence>
<proteinExistence type="predicted"/>
<dbReference type="InterPro" id="IPR001828">
    <property type="entry name" value="ANF_lig-bd_rcpt"/>
</dbReference>
<evidence type="ECO:0000256" key="4">
    <source>
        <dbReference type="ARBA" id="ARBA00022989"/>
    </source>
</evidence>
<dbReference type="GO" id="GO:0016020">
    <property type="term" value="C:membrane"/>
    <property type="evidence" value="ECO:0007669"/>
    <property type="project" value="UniProtKB-SubCell"/>
</dbReference>
<dbReference type="Gene3D" id="1.10.287.70">
    <property type="match status" value="1"/>
</dbReference>
<dbReference type="Pfam" id="PF01094">
    <property type="entry name" value="ANF_receptor"/>
    <property type="match status" value="1"/>
</dbReference>
<keyword evidence="3 11" id="KW-0812">Transmembrane</keyword>
<evidence type="ECO:0000259" key="13">
    <source>
        <dbReference type="SMART" id="SM00079"/>
    </source>
</evidence>
<evidence type="ECO:0000256" key="3">
    <source>
        <dbReference type="ARBA" id="ARBA00022692"/>
    </source>
</evidence>
<keyword evidence="8" id="KW-0325">Glycoprotein</keyword>
<feature type="transmembrane region" description="Helical" evidence="11">
    <location>
        <begin position="555"/>
        <end position="573"/>
    </location>
</feature>
<dbReference type="GO" id="GO:0015276">
    <property type="term" value="F:ligand-gated monoatomic ion channel activity"/>
    <property type="evidence" value="ECO:0007669"/>
    <property type="project" value="InterPro"/>
</dbReference>
<evidence type="ECO:0000256" key="1">
    <source>
        <dbReference type="ARBA" id="ARBA00004141"/>
    </source>
</evidence>
<keyword evidence="4 11" id="KW-1133">Transmembrane helix</keyword>
<dbReference type="InterPro" id="IPR001638">
    <property type="entry name" value="Solute-binding_3/MltF_N"/>
</dbReference>
<dbReference type="Proteomes" id="UP001140206">
    <property type="component" value="Chromosome 5"/>
</dbReference>
<dbReference type="PANTHER" id="PTHR18966">
    <property type="entry name" value="IONOTROPIC GLUTAMATE RECEPTOR"/>
    <property type="match status" value="1"/>
</dbReference>
<evidence type="ECO:0000256" key="12">
    <source>
        <dbReference type="SAM" id="SignalP"/>
    </source>
</evidence>
<keyword evidence="15" id="KW-1185">Reference proteome</keyword>
<feature type="chain" id="PRO_5043686927" evidence="12">
    <location>
        <begin position="25"/>
        <end position="856"/>
    </location>
</feature>
<dbReference type="Pfam" id="PF00497">
    <property type="entry name" value="SBP_bac_3"/>
    <property type="match status" value="1"/>
</dbReference>
<sequence length="856" mass="95546">MESNKTQFLLCLLFLLAWLSRGTGYTLSIGAVLDTRSRIGKEQIVALEVAARRFNTSSQVLLLNTTEVQSTDPLQAVSSAEQLIQQGAQVIISTGTWPQILGISDVGKHQEVPIISLTPSGFLNKPFLVQMSYPDSDLVNCLAAIVKSYKWRRVITVYEDDDYGTVSGTALLLSHALQDVSVQIDYSLVFPPMDLESYYASTIIEDKLNHMKERREIISTVYVILRMSENLVKAFFQEATELGMMHNGSAWICGPDITTLLDSSLNSSFVSNYMQGVIGVRPYVNESTTEYVEFSNSFQQSFKYKYESNNETTFNPGVYAVRSYDAMHVITLAANKSERNNSLLVKSMLESNFTGLSGLVTPLENSDLIFQVINVVGKSYKEIGFWSNSSGFYNKYSRFNLNASSSLEQLSVVLWPGEATNASPAGIRTLKISAIRNSIWGEPKRIKLNGSTIETTSISGFCIDVFREAMTRFNPEISCEFQLINRTSEFSYDDFVNKVYSEDVDIVVGDVTITSSRAEKVSFTEPFIASGISTIVPIKRENVGWTLLKPFTPNLWMTIFFLLFYNFCVIWYLEKNDKTSDDYFRGPWYTQFGATFWIIGNTLFQSYGDKIGSFYSKTVIISWLLVVLIISNCFTANLSSILVADQLKPVVDTSKIGCDNDSFVVKYLENALNFNKIIPIEDPKEYSDAFENGTITAAYIESPYVPEFLSKNKNYAVYGETQMLGGFAFVLRKGDPMTADLTRAIVELQEDGTITELQGKWFSSSVSTIGTVASTTDGQRLGLGVFWSLFVLSTGISLITLVAFAARKHVVAKRKNKLIVPSFEERPGSLVTVPSFEEEMVQIVSQSLQNNGPSIV</sequence>
<evidence type="ECO:0000256" key="8">
    <source>
        <dbReference type="ARBA" id="ARBA00023180"/>
    </source>
</evidence>
<dbReference type="AlphaFoldDB" id="A0AAV8C4A4"/>
<evidence type="ECO:0000256" key="11">
    <source>
        <dbReference type="SAM" id="Phobius"/>
    </source>
</evidence>
<keyword evidence="5" id="KW-0406">Ion transport</keyword>
<feature type="domain" description="Ionotropic glutamate receptor C-terminal" evidence="13">
    <location>
        <begin position="434"/>
        <end position="764"/>
    </location>
</feature>
<feature type="transmembrane region" description="Helical" evidence="11">
    <location>
        <begin position="620"/>
        <end position="644"/>
    </location>
</feature>
<organism evidence="14 15">
    <name type="scientific">Rhynchospora pubera</name>
    <dbReference type="NCBI Taxonomy" id="906938"/>
    <lineage>
        <taxon>Eukaryota</taxon>
        <taxon>Viridiplantae</taxon>
        <taxon>Streptophyta</taxon>
        <taxon>Embryophyta</taxon>
        <taxon>Tracheophyta</taxon>
        <taxon>Spermatophyta</taxon>
        <taxon>Magnoliopsida</taxon>
        <taxon>Liliopsida</taxon>
        <taxon>Poales</taxon>
        <taxon>Cyperaceae</taxon>
        <taxon>Cyperoideae</taxon>
        <taxon>Rhynchosporeae</taxon>
        <taxon>Rhynchospora</taxon>
    </lineage>
</organism>
<evidence type="ECO:0000256" key="2">
    <source>
        <dbReference type="ARBA" id="ARBA00022448"/>
    </source>
</evidence>
<dbReference type="InterPro" id="IPR001320">
    <property type="entry name" value="Iontro_rcpt_C"/>
</dbReference>
<dbReference type="Gene3D" id="3.40.190.10">
    <property type="entry name" value="Periplasmic binding protein-like II"/>
    <property type="match status" value="2"/>
</dbReference>
<dbReference type="InterPro" id="IPR015683">
    <property type="entry name" value="Ionotropic_Glu_rcpt"/>
</dbReference>
<dbReference type="SUPFAM" id="SSF53850">
    <property type="entry name" value="Periplasmic binding protein-like II"/>
    <property type="match status" value="1"/>
</dbReference>
<reference evidence="14" key="1">
    <citation type="submission" date="2022-08" db="EMBL/GenBank/DDBJ databases">
        <authorList>
            <person name="Marques A."/>
        </authorList>
    </citation>
    <scope>NUCLEOTIDE SEQUENCE</scope>
    <source>
        <strain evidence="14">RhyPub2mFocal</strain>
        <tissue evidence="14">Leaves</tissue>
    </source>
</reference>
<keyword evidence="9" id="KW-1071">Ligand-gated ion channel</keyword>
<accession>A0AAV8C4A4</accession>
<evidence type="ECO:0000256" key="6">
    <source>
        <dbReference type="ARBA" id="ARBA00023136"/>
    </source>
</evidence>
<dbReference type="SUPFAM" id="SSF53822">
    <property type="entry name" value="Periplasmic binding protein-like I"/>
    <property type="match status" value="1"/>
</dbReference>
<comment type="subcellular location">
    <subcellularLocation>
        <location evidence="1">Membrane</location>
        <topology evidence="1">Multi-pass membrane protein</topology>
    </subcellularLocation>
</comment>
<dbReference type="FunFam" id="3.40.50.2300:FF:000188">
    <property type="entry name" value="Glutamate receptor"/>
    <property type="match status" value="1"/>
</dbReference>